<comment type="caution">
    <text evidence="1">The sequence shown here is derived from an EMBL/GenBank/DDBJ whole genome shotgun (WGS) entry which is preliminary data.</text>
</comment>
<keyword evidence="2" id="KW-1185">Reference proteome</keyword>
<reference evidence="1" key="1">
    <citation type="submission" date="2020-08" db="EMBL/GenBank/DDBJ databases">
        <title>Multicomponent nature underlies the extraordinary mechanical properties of spider dragline silk.</title>
        <authorList>
            <person name="Kono N."/>
            <person name="Nakamura H."/>
            <person name="Mori M."/>
            <person name="Yoshida Y."/>
            <person name="Ohtoshi R."/>
            <person name="Malay A.D."/>
            <person name="Moran D.A.P."/>
            <person name="Tomita M."/>
            <person name="Numata K."/>
            <person name="Arakawa K."/>
        </authorList>
    </citation>
    <scope>NUCLEOTIDE SEQUENCE</scope>
</reference>
<organism evidence="1 2">
    <name type="scientific">Nephila pilipes</name>
    <name type="common">Giant wood spider</name>
    <name type="synonym">Nephila maculata</name>
    <dbReference type="NCBI Taxonomy" id="299642"/>
    <lineage>
        <taxon>Eukaryota</taxon>
        <taxon>Metazoa</taxon>
        <taxon>Ecdysozoa</taxon>
        <taxon>Arthropoda</taxon>
        <taxon>Chelicerata</taxon>
        <taxon>Arachnida</taxon>
        <taxon>Araneae</taxon>
        <taxon>Araneomorphae</taxon>
        <taxon>Entelegynae</taxon>
        <taxon>Araneoidea</taxon>
        <taxon>Nephilidae</taxon>
        <taxon>Nephila</taxon>
    </lineage>
</organism>
<sequence>MCFVAYDFARRFSSKVWLCLRQQRRFALSKRLLRSFCVRRRTLCAPASRRTAFWLCRAVCVAWYSGKFATAGNGVSQPAKCVGWHTAAGKGGCYGMK</sequence>
<dbReference type="Proteomes" id="UP000887013">
    <property type="component" value="Unassembled WGS sequence"/>
</dbReference>
<proteinExistence type="predicted"/>
<dbReference type="AlphaFoldDB" id="A0A8X6QT11"/>
<dbReference type="EMBL" id="BMAW01083716">
    <property type="protein sequence ID" value="GFU35322.1"/>
    <property type="molecule type" value="Genomic_DNA"/>
</dbReference>
<accession>A0A8X6QT11</accession>
<gene>
    <name evidence="1" type="ORF">NPIL_89161</name>
</gene>
<name>A0A8X6QT11_NEPPI</name>
<protein>
    <submittedName>
        <fullName evidence="1">Uncharacterized protein</fullName>
    </submittedName>
</protein>
<evidence type="ECO:0000313" key="2">
    <source>
        <dbReference type="Proteomes" id="UP000887013"/>
    </source>
</evidence>
<evidence type="ECO:0000313" key="1">
    <source>
        <dbReference type="EMBL" id="GFU35322.1"/>
    </source>
</evidence>